<evidence type="ECO:0000313" key="2">
    <source>
        <dbReference type="EMBL" id="MFC7392467.1"/>
    </source>
</evidence>
<keyword evidence="1" id="KW-0472">Membrane</keyword>
<keyword evidence="1" id="KW-0812">Transmembrane</keyword>
<sequence length="165" mass="18710">MDKNKYIILAGSVLASVIIIFALYFNYHSSKQVSTKEMNRGQNNNIDEIPVLEVPKKQMDDIHKRTEKTVQAIHKGLENAKGFKNTHLKSVESSPKSKTLNKKLSFLITINMQTSIKSSDKHAEDVGHDVEKFVSKIMNSKKMKALLKNNSYTIKVFSKDGKKIN</sequence>
<evidence type="ECO:0000313" key="3">
    <source>
        <dbReference type="Proteomes" id="UP001596505"/>
    </source>
</evidence>
<protein>
    <submittedName>
        <fullName evidence="2">DUF4030 domain-containing protein</fullName>
    </submittedName>
</protein>
<gene>
    <name evidence="2" type="ORF">ACFQRG_05670</name>
</gene>
<organism evidence="2 3">
    <name type="scientific">Scopulibacillus cellulosilyticus</name>
    <dbReference type="NCBI Taxonomy" id="2665665"/>
    <lineage>
        <taxon>Bacteria</taxon>
        <taxon>Bacillati</taxon>
        <taxon>Bacillota</taxon>
        <taxon>Bacilli</taxon>
        <taxon>Bacillales</taxon>
        <taxon>Sporolactobacillaceae</taxon>
        <taxon>Scopulibacillus</taxon>
    </lineage>
</organism>
<proteinExistence type="predicted"/>
<keyword evidence="1" id="KW-1133">Transmembrane helix</keyword>
<dbReference type="EMBL" id="JBHTCO010000004">
    <property type="protein sequence ID" value="MFC7392467.1"/>
    <property type="molecule type" value="Genomic_DNA"/>
</dbReference>
<name>A0ABW2PUX4_9BACL</name>
<evidence type="ECO:0000256" key="1">
    <source>
        <dbReference type="SAM" id="Phobius"/>
    </source>
</evidence>
<feature type="transmembrane region" description="Helical" evidence="1">
    <location>
        <begin position="6"/>
        <end position="27"/>
    </location>
</feature>
<keyword evidence="3" id="KW-1185">Reference proteome</keyword>
<comment type="caution">
    <text evidence="2">The sequence shown here is derived from an EMBL/GenBank/DDBJ whole genome shotgun (WGS) entry which is preliminary data.</text>
</comment>
<accession>A0ABW2PUX4</accession>
<dbReference type="RefSeq" id="WP_380964606.1">
    <property type="nucleotide sequence ID" value="NZ_JBHTCO010000004.1"/>
</dbReference>
<reference evidence="3" key="1">
    <citation type="journal article" date="2019" name="Int. J. Syst. Evol. Microbiol.">
        <title>The Global Catalogue of Microorganisms (GCM) 10K type strain sequencing project: providing services to taxonomists for standard genome sequencing and annotation.</title>
        <authorList>
            <consortium name="The Broad Institute Genomics Platform"/>
            <consortium name="The Broad Institute Genome Sequencing Center for Infectious Disease"/>
            <person name="Wu L."/>
            <person name="Ma J."/>
        </authorList>
    </citation>
    <scope>NUCLEOTIDE SEQUENCE [LARGE SCALE GENOMIC DNA]</scope>
    <source>
        <strain evidence="3">CGMCC 1.16305</strain>
    </source>
</reference>
<dbReference type="Proteomes" id="UP001596505">
    <property type="component" value="Unassembled WGS sequence"/>
</dbReference>